<evidence type="ECO:0000256" key="1">
    <source>
        <dbReference type="ARBA" id="ARBA00004123"/>
    </source>
</evidence>
<evidence type="ECO:0000256" key="6">
    <source>
        <dbReference type="ARBA" id="ARBA00023163"/>
    </source>
</evidence>
<dbReference type="PROSITE" id="PS50048">
    <property type="entry name" value="ZN2_CY6_FUNGAL_2"/>
    <property type="match status" value="1"/>
</dbReference>
<feature type="region of interest" description="Disordered" evidence="8">
    <location>
        <begin position="391"/>
        <end position="417"/>
    </location>
</feature>
<dbReference type="Pfam" id="PF04082">
    <property type="entry name" value="Fungal_trans"/>
    <property type="match status" value="1"/>
</dbReference>
<name>A0ABR1KZW9_9PEZI</name>
<keyword evidence="5" id="KW-0238">DNA-binding</keyword>
<keyword evidence="11" id="KW-1185">Reference proteome</keyword>
<dbReference type="Proteomes" id="UP001363622">
    <property type="component" value="Unassembled WGS sequence"/>
</dbReference>
<feature type="compositionally biased region" description="Polar residues" evidence="8">
    <location>
        <begin position="1"/>
        <end position="10"/>
    </location>
</feature>
<dbReference type="Pfam" id="PF00172">
    <property type="entry name" value="Zn_clus"/>
    <property type="match status" value="1"/>
</dbReference>
<dbReference type="InterPro" id="IPR007219">
    <property type="entry name" value="XnlR_reg_dom"/>
</dbReference>
<gene>
    <name evidence="10" type="ORF">IWZ03DRAFT_391502</name>
</gene>
<dbReference type="PANTHER" id="PTHR47782">
    <property type="entry name" value="ZN(II)2CYS6 TRANSCRIPTION FACTOR (EUROFUNG)-RELATED"/>
    <property type="match status" value="1"/>
</dbReference>
<feature type="compositionally biased region" description="Low complexity" evidence="8">
    <location>
        <begin position="1111"/>
        <end position="1125"/>
    </location>
</feature>
<evidence type="ECO:0000256" key="4">
    <source>
        <dbReference type="ARBA" id="ARBA00023015"/>
    </source>
</evidence>
<evidence type="ECO:0000256" key="8">
    <source>
        <dbReference type="SAM" id="MobiDB-lite"/>
    </source>
</evidence>
<dbReference type="PROSITE" id="PS00463">
    <property type="entry name" value="ZN2_CY6_FUNGAL_1"/>
    <property type="match status" value="1"/>
</dbReference>
<reference evidence="10 11" key="1">
    <citation type="submission" date="2024-04" db="EMBL/GenBank/DDBJ databases">
        <title>Phyllosticta paracitricarpa is synonymous to the EU quarantine fungus P. citricarpa based on phylogenomic analyses.</title>
        <authorList>
            <consortium name="Lawrence Berkeley National Laboratory"/>
            <person name="Van Ingen-Buijs V.A."/>
            <person name="Van Westerhoven A.C."/>
            <person name="Haridas S."/>
            <person name="Skiadas P."/>
            <person name="Martin F."/>
            <person name="Groenewald J.Z."/>
            <person name="Crous P.W."/>
            <person name="Seidl M.F."/>
        </authorList>
    </citation>
    <scope>NUCLEOTIDE SEQUENCE [LARGE SCALE GENOMIC DNA]</scope>
    <source>
        <strain evidence="10 11">CBS 123371</strain>
    </source>
</reference>
<evidence type="ECO:0000256" key="5">
    <source>
        <dbReference type="ARBA" id="ARBA00023125"/>
    </source>
</evidence>
<evidence type="ECO:0000256" key="3">
    <source>
        <dbReference type="ARBA" id="ARBA00022833"/>
    </source>
</evidence>
<feature type="region of interest" description="Disordered" evidence="8">
    <location>
        <begin position="197"/>
        <end position="234"/>
    </location>
</feature>
<feature type="compositionally biased region" description="Pro residues" evidence="8">
    <location>
        <begin position="16"/>
        <end position="29"/>
    </location>
</feature>
<dbReference type="EMBL" id="JBBPHU010000001">
    <property type="protein sequence ID" value="KAK7523709.1"/>
    <property type="molecule type" value="Genomic_DNA"/>
</dbReference>
<dbReference type="CDD" id="cd00067">
    <property type="entry name" value="GAL4"/>
    <property type="match status" value="1"/>
</dbReference>
<feature type="compositionally biased region" description="Polar residues" evidence="8">
    <location>
        <begin position="1059"/>
        <end position="1069"/>
    </location>
</feature>
<dbReference type="CDD" id="cd14723">
    <property type="entry name" value="ZIP_Ppr1"/>
    <property type="match status" value="1"/>
</dbReference>
<accession>A0ABR1KZW9</accession>
<evidence type="ECO:0000256" key="2">
    <source>
        <dbReference type="ARBA" id="ARBA00022723"/>
    </source>
</evidence>
<feature type="compositionally biased region" description="Basic and acidic residues" evidence="8">
    <location>
        <begin position="391"/>
        <end position="403"/>
    </location>
</feature>
<feature type="compositionally biased region" description="Low complexity" evidence="8">
    <location>
        <begin position="46"/>
        <end position="68"/>
    </location>
</feature>
<dbReference type="CDD" id="cd12148">
    <property type="entry name" value="fungal_TF_MHR"/>
    <property type="match status" value="1"/>
</dbReference>
<evidence type="ECO:0000256" key="7">
    <source>
        <dbReference type="ARBA" id="ARBA00023242"/>
    </source>
</evidence>
<feature type="compositionally biased region" description="Low complexity" evidence="8">
    <location>
        <begin position="81"/>
        <end position="100"/>
    </location>
</feature>
<keyword evidence="7" id="KW-0539">Nucleus</keyword>
<feature type="region of interest" description="Disordered" evidence="8">
    <location>
        <begin position="500"/>
        <end position="529"/>
    </location>
</feature>
<comment type="subcellular location">
    <subcellularLocation>
        <location evidence="1">Nucleus</location>
    </subcellularLocation>
</comment>
<dbReference type="SUPFAM" id="SSF57701">
    <property type="entry name" value="Zn2/Cys6 DNA-binding domain"/>
    <property type="match status" value="1"/>
</dbReference>
<feature type="region of interest" description="Disordered" evidence="8">
    <location>
        <begin position="880"/>
        <end position="930"/>
    </location>
</feature>
<feature type="compositionally biased region" description="Basic and acidic residues" evidence="8">
    <location>
        <begin position="504"/>
        <end position="529"/>
    </location>
</feature>
<dbReference type="PANTHER" id="PTHR47782:SF1">
    <property type="entry name" value="PYRIMIDINE PATHWAY REGULATORY PROTEIN 1"/>
    <property type="match status" value="1"/>
</dbReference>
<keyword evidence="4" id="KW-0805">Transcription regulation</keyword>
<organism evidence="10 11">
    <name type="scientific">Phyllosticta citriasiana</name>
    <dbReference type="NCBI Taxonomy" id="595635"/>
    <lineage>
        <taxon>Eukaryota</taxon>
        <taxon>Fungi</taxon>
        <taxon>Dikarya</taxon>
        <taxon>Ascomycota</taxon>
        <taxon>Pezizomycotina</taxon>
        <taxon>Dothideomycetes</taxon>
        <taxon>Dothideomycetes incertae sedis</taxon>
        <taxon>Botryosphaeriales</taxon>
        <taxon>Phyllostictaceae</taxon>
        <taxon>Phyllosticta</taxon>
    </lineage>
</organism>
<feature type="region of interest" description="Disordered" evidence="8">
    <location>
        <begin position="1"/>
        <end position="100"/>
    </location>
</feature>
<evidence type="ECO:0000313" key="11">
    <source>
        <dbReference type="Proteomes" id="UP001363622"/>
    </source>
</evidence>
<feature type="region of interest" description="Disordered" evidence="8">
    <location>
        <begin position="976"/>
        <end position="1038"/>
    </location>
</feature>
<keyword evidence="6" id="KW-0804">Transcription</keyword>
<dbReference type="SMART" id="SM00066">
    <property type="entry name" value="GAL4"/>
    <property type="match status" value="1"/>
</dbReference>
<feature type="region of interest" description="Disordered" evidence="8">
    <location>
        <begin position="1057"/>
        <end position="1129"/>
    </location>
</feature>
<dbReference type="InterPro" id="IPR036864">
    <property type="entry name" value="Zn2-C6_fun-type_DNA-bd_sf"/>
</dbReference>
<evidence type="ECO:0000259" key="9">
    <source>
        <dbReference type="PROSITE" id="PS50048"/>
    </source>
</evidence>
<dbReference type="SMART" id="SM00906">
    <property type="entry name" value="Fungal_trans"/>
    <property type="match status" value="1"/>
</dbReference>
<proteinExistence type="predicted"/>
<comment type="caution">
    <text evidence="10">The sequence shown here is derived from an EMBL/GenBank/DDBJ whole genome shotgun (WGS) entry which is preliminary data.</text>
</comment>
<dbReference type="InterPro" id="IPR001138">
    <property type="entry name" value="Zn2Cys6_DnaBD"/>
</dbReference>
<protein>
    <submittedName>
        <fullName evidence="10">Fungal-specific transcription factor domain-containing protein</fullName>
    </submittedName>
</protein>
<feature type="domain" description="Zn(2)-C6 fungal-type" evidence="9">
    <location>
        <begin position="107"/>
        <end position="136"/>
    </location>
</feature>
<evidence type="ECO:0000313" key="10">
    <source>
        <dbReference type="EMBL" id="KAK7523709.1"/>
    </source>
</evidence>
<feature type="compositionally biased region" description="Pro residues" evidence="8">
    <location>
        <begin position="69"/>
        <end position="80"/>
    </location>
</feature>
<dbReference type="InterPro" id="IPR052202">
    <property type="entry name" value="Yeast_MetPath_Reg"/>
</dbReference>
<keyword evidence="2" id="KW-0479">Metal-binding</keyword>
<dbReference type="Gene3D" id="4.10.240.10">
    <property type="entry name" value="Zn(2)-C6 fungal-type DNA-binding domain"/>
    <property type="match status" value="1"/>
</dbReference>
<feature type="compositionally biased region" description="Low complexity" evidence="8">
    <location>
        <begin position="897"/>
        <end position="916"/>
    </location>
</feature>
<sequence>MTPKAPSSSTTDDKPQTPPAPPLSPPVAPPHVASKLEPASAQHAPATLTGTHAQQHAATTAADVASAPSPMPPPPPPPPTTTTTTTTSSSSSSSSSSSVSSFRNVSACNRCRLRKNRCDQRLPACASCEKAHVKCVGYDPITKQEIPRSYVYYLESRIAYLHSLLRDHDIPFAPPEHFALSYKPPNGHAIFSVEKQAQAAAAAEDQQHHSPHVSTAASPNPDAAVGADANRRQEQRYDDTINKMVSNIGMVSVQGASDPRYLGSTSGISFARVVFTAVKSSVSGGASSEKSKPLPGAAVGNAGTSMRDSFFGLHTKPTIRQAPFPERELACRLVELYFEHANPQVPILHRGEYMAMFERGLATDPKERTSRELFMLNIVFAIGAGIILDSSDSHDRKSSKENPDSPPPGKRRRLSSIQQQPEEYYASAIVHLETFLGSSPAVDRPDGFGGGLEELQAVLLLAGFALLRPIAPGLWYIVGVAVRLGVDLGLHYEDGVGIDGATGEEARTPDHPENTHTNMDRDEQLDPKERGRRQWVRDLRRRLWWCVYSLDRLVSTCVGRPFGISDEVITTEFPSSLDDRFITKEGFVTPAGGGSSSAAGGVKPTYKCVSYHYFRFRMMQSEILQVLQSRQAQQARNHRSDGFLHTDLPNPFLTRFGDSFVAWRRDIDRRLYEWKESAPTQLDTGVQFSPLFFELNYWQAVIMLYRPSLTVPGPLADELKSTPAAGEDEVGNSPSVLTNNSFDECEDDDFVFLKVAEAGQMTLKLYRQLHRVHLVNYTYLATHHLFMAGISFLYALWHSPLVRSHLSLDDVDFTVLAATSVLGDLTDKCPPAEACRDAFDRMSKATIQMCMSTTGFGRQALQHVARFSSALPQGRAQQQQVQQHYNYSFSPPSAADSNNTNSHPHTSTITTHAASSRPTNKRPYPRFDMNLRDLFDPDEADEAVGSAGANAVLLRRPSLSLSLDALPGGGVALWQQQQQQQQNDDAVKFEGESEGEAGDAQTGAERDRERSATASTLQRRRRGDGGDGDGGSAAPHGRALSQKHVFSRAANFAAGGSPYTRSAVSTAGAQRQQQQQQQRQDDLEGDDDPVVRWQQHQQNQQGPHHHHQHDNNNNNNNHNNNNNNNTFPNILDLGVGEGFGVGGADAAFGGAFGGHDWSDGIALDLFDAFFFGGGGGGGQ</sequence>
<keyword evidence="3" id="KW-0862">Zinc</keyword>